<sequence length="157" mass="16577">MTAPSPVVVRGEVDRETSPTLQACLLGQRQQPGARALLVDLGAVTFLDARRAERAQTRGVDLGRASGIVRLINTSGGGVLCLAGDVSAEVVADFRRRHGREPHVVDAVDAGSVTGLSPDAVDLVLDHLDAAALRVRKIRVRRSPVVERAMAGSTQRG</sequence>
<accession>A0A6J7HAB6</accession>
<dbReference type="AlphaFoldDB" id="A0A6J7HAB6"/>
<evidence type="ECO:0000313" key="1">
    <source>
        <dbReference type="EMBL" id="CAB4916098.1"/>
    </source>
</evidence>
<reference evidence="1" key="1">
    <citation type="submission" date="2020-05" db="EMBL/GenBank/DDBJ databases">
        <authorList>
            <person name="Chiriac C."/>
            <person name="Salcher M."/>
            <person name="Ghai R."/>
            <person name="Kavagutti S V."/>
        </authorList>
    </citation>
    <scope>NUCLEOTIDE SEQUENCE</scope>
</reference>
<proteinExistence type="predicted"/>
<dbReference type="Gene3D" id="3.30.750.24">
    <property type="entry name" value="STAS domain"/>
    <property type="match status" value="1"/>
</dbReference>
<protein>
    <submittedName>
        <fullName evidence="1">Unannotated protein</fullName>
    </submittedName>
</protein>
<name>A0A6J7HAB6_9ZZZZ</name>
<dbReference type="SUPFAM" id="SSF52091">
    <property type="entry name" value="SpoIIaa-like"/>
    <property type="match status" value="1"/>
</dbReference>
<gene>
    <name evidence="1" type="ORF">UFOPK3609_01153</name>
</gene>
<dbReference type="EMBL" id="CAFBMQ010000176">
    <property type="protein sequence ID" value="CAB4916098.1"/>
    <property type="molecule type" value="Genomic_DNA"/>
</dbReference>
<dbReference type="InterPro" id="IPR036513">
    <property type="entry name" value="STAS_dom_sf"/>
</dbReference>
<organism evidence="1">
    <name type="scientific">freshwater metagenome</name>
    <dbReference type="NCBI Taxonomy" id="449393"/>
    <lineage>
        <taxon>unclassified sequences</taxon>
        <taxon>metagenomes</taxon>
        <taxon>ecological metagenomes</taxon>
    </lineage>
</organism>